<name>A0A0K1QDU0_9BACT</name>
<dbReference type="GO" id="GO:0003988">
    <property type="term" value="F:acetyl-CoA C-acyltransferase activity"/>
    <property type="evidence" value="ECO:0007669"/>
    <property type="project" value="UniProtKB-ARBA"/>
</dbReference>
<dbReference type="CDD" id="cd00751">
    <property type="entry name" value="thiolase"/>
    <property type="match status" value="1"/>
</dbReference>
<evidence type="ECO:0000256" key="4">
    <source>
        <dbReference type="PIRSR" id="PIRSR000429-1"/>
    </source>
</evidence>
<evidence type="ECO:0000313" key="9">
    <source>
        <dbReference type="Proteomes" id="UP000064967"/>
    </source>
</evidence>
<dbReference type="InterPro" id="IPR016039">
    <property type="entry name" value="Thiolase-like"/>
</dbReference>
<keyword evidence="3 5" id="KW-0012">Acyltransferase</keyword>
<evidence type="ECO:0000313" key="8">
    <source>
        <dbReference type="EMBL" id="AKV03888.1"/>
    </source>
</evidence>
<organism evidence="8 9">
    <name type="scientific">Labilithrix luteola</name>
    <dbReference type="NCBI Taxonomy" id="1391654"/>
    <lineage>
        <taxon>Bacteria</taxon>
        <taxon>Pseudomonadati</taxon>
        <taxon>Myxococcota</taxon>
        <taxon>Polyangia</taxon>
        <taxon>Polyangiales</taxon>
        <taxon>Labilitrichaceae</taxon>
        <taxon>Labilithrix</taxon>
    </lineage>
</organism>
<dbReference type="PANTHER" id="PTHR42689:SF1">
    <property type="entry name" value="ACETYL-COA ACYLTRANSFERASE FADA2 (3-KETOACYL-COA THIOLASE) (BETA-KETOTHIOLASE)-RELATED"/>
    <property type="match status" value="1"/>
</dbReference>
<reference evidence="8 9" key="1">
    <citation type="submission" date="2015-08" db="EMBL/GenBank/DDBJ databases">
        <authorList>
            <person name="Babu N.S."/>
            <person name="Beckwith C.J."/>
            <person name="Beseler K.G."/>
            <person name="Brison A."/>
            <person name="Carone J.V."/>
            <person name="Caskin T.P."/>
            <person name="Diamond M."/>
            <person name="Durham M.E."/>
            <person name="Foxe J.M."/>
            <person name="Go M."/>
            <person name="Henderson B.A."/>
            <person name="Jones I.B."/>
            <person name="McGettigan J.A."/>
            <person name="Micheletti S.J."/>
            <person name="Nasrallah M.E."/>
            <person name="Ortiz D."/>
            <person name="Piller C.R."/>
            <person name="Privatt S.R."/>
            <person name="Schneider S.L."/>
            <person name="Sharp S."/>
            <person name="Smith T.C."/>
            <person name="Stanton J.D."/>
            <person name="Ullery H.E."/>
            <person name="Wilson R.J."/>
            <person name="Serrano M.G."/>
            <person name="Buck G."/>
            <person name="Lee V."/>
            <person name="Wang Y."/>
            <person name="Carvalho R."/>
            <person name="Voegtly L."/>
            <person name="Shi R."/>
            <person name="Duckworth R."/>
            <person name="Johnson A."/>
            <person name="Loviza R."/>
            <person name="Walstead R."/>
            <person name="Shah Z."/>
            <person name="Kiflezghi M."/>
            <person name="Wade K."/>
            <person name="Ball S.L."/>
            <person name="Bradley K.W."/>
            <person name="Asai D.J."/>
            <person name="Bowman C.A."/>
            <person name="Russell D.A."/>
            <person name="Pope W.H."/>
            <person name="Jacobs-Sera D."/>
            <person name="Hendrix R.W."/>
            <person name="Hatfull G.F."/>
        </authorList>
    </citation>
    <scope>NUCLEOTIDE SEQUENCE [LARGE SCALE GENOMIC DNA]</scope>
    <source>
        <strain evidence="8 9">DSM 27648</strain>
    </source>
</reference>
<evidence type="ECO:0000259" key="7">
    <source>
        <dbReference type="Pfam" id="PF02803"/>
    </source>
</evidence>
<dbReference type="KEGG" id="llu:AKJ09_10551"/>
<dbReference type="Gene3D" id="3.40.47.10">
    <property type="match status" value="1"/>
</dbReference>
<feature type="domain" description="Thiolase C-terminal" evidence="7">
    <location>
        <begin position="282"/>
        <end position="420"/>
    </location>
</feature>
<dbReference type="Proteomes" id="UP000064967">
    <property type="component" value="Chromosome"/>
</dbReference>
<evidence type="ECO:0000256" key="2">
    <source>
        <dbReference type="ARBA" id="ARBA00022679"/>
    </source>
</evidence>
<dbReference type="InterPro" id="IPR002155">
    <property type="entry name" value="Thiolase"/>
</dbReference>
<feature type="active site" description="Proton acceptor" evidence="4">
    <location>
        <position position="377"/>
    </location>
</feature>
<dbReference type="STRING" id="1391654.AKJ09_10551"/>
<dbReference type="PANTHER" id="PTHR42689">
    <property type="entry name" value="ACETYL-COA ACYLTRANSFERASE FADA2 (3-KETOACYL-COA THIOLASE) (BETA-KETOTHIOLASE)-RELATED"/>
    <property type="match status" value="1"/>
</dbReference>
<feature type="active site" description="Proton acceptor" evidence="4">
    <location>
        <position position="408"/>
    </location>
</feature>
<dbReference type="Pfam" id="PF02803">
    <property type="entry name" value="Thiolase_C"/>
    <property type="match status" value="1"/>
</dbReference>
<dbReference type="InterPro" id="IPR020616">
    <property type="entry name" value="Thiolase_N"/>
</dbReference>
<evidence type="ECO:0000259" key="6">
    <source>
        <dbReference type="Pfam" id="PF00108"/>
    </source>
</evidence>
<gene>
    <name evidence="8" type="ORF">AKJ09_10551</name>
</gene>
<evidence type="ECO:0000256" key="5">
    <source>
        <dbReference type="RuleBase" id="RU003557"/>
    </source>
</evidence>
<dbReference type="NCBIfam" id="TIGR01930">
    <property type="entry name" value="AcCoA-C-Actrans"/>
    <property type="match status" value="1"/>
</dbReference>
<dbReference type="InterPro" id="IPR020613">
    <property type="entry name" value="Thiolase_CS"/>
</dbReference>
<dbReference type="GO" id="GO:0005829">
    <property type="term" value="C:cytosol"/>
    <property type="evidence" value="ECO:0007669"/>
    <property type="project" value="TreeGrafter"/>
</dbReference>
<dbReference type="InterPro" id="IPR050521">
    <property type="entry name" value="3-ketoacyl-CoA_Thiolase"/>
</dbReference>
<dbReference type="RefSeq" id="WP_146654583.1">
    <property type="nucleotide sequence ID" value="NZ_CP012333.1"/>
</dbReference>
<dbReference type="PIRSF" id="PIRSF000429">
    <property type="entry name" value="Ac-CoA_Ac_transf"/>
    <property type="match status" value="1"/>
</dbReference>
<proteinExistence type="inferred from homology"/>
<dbReference type="EMBL" id="CP012333">
    <property type="protein sequence ID" value="AKV03888.1"/>
    <property type="molecule type" value="Genomic_DNA"/>
</dbReference>
<dbReference type="OrthoDB" id="9764638at2"/>
<protein>
    <submittedName>
        <fullName evidence="8">3-ketoacyl-CoA thiolase</fullName>
    </submittedName>
</protein>
<dbReference type="InterPro" id="IPR020617">
    <property type="entry name" value="Thiolase_C"/>
</dbReference>
<comment type="similarity">
    <text evidence="1 5">Belongs to the thiolase-like superfamily. Thiolase family.</text>
</comment>
<dbReference type="Pfam" id="PF00108">
    <property type="entry name" value="Thiolase_N"/>
    <property type="match status" value="1"/>
</dbReference>
<dbReference type="PATRIC" id="fig|1391654.3.peg.10694"/>
<dbReference type="AlphaFoldDB" id="A0A0K1QDU0"/>
<feature type="domain" description="Thiolase N-terminal" evidence="6">
    <location>
        <begin position="8"/>
        <end position="268"/>
    </location>
</feature>
<keyword evidence="9" id="KW-1185">Reference proteome</keyword>
<dbReference type="PROSITE" id="PS00737">
    <property type="entry name" value="THIOLASE_2"/>
    <property type="match status" value="1"/>
</dbReference>
<dbReference type="SUPFAM" id="SSF53901">
    <property type="entry name" value="Thiolase-like"/>
    <property type="match status" value="2"/>
</dbReference>
<sequence>MTKPIWLAAGVRTPFTKVDGGLAKRDAIALGVPVLQAMAEQVSGRIDAAAWGSVIPNLGYSNLARETWLEAKLDPTVPTFTVVMQCSTSMMAAFDLAGILGRGAFELALAGGAESMTHIQAGLTQPLSDWLRHLSQAKDWKQRAEVARDIPTHDIHLQLQSIKNRSTGKSMGEHSEETAKQWEIGRVDQDVQALESHQRAVAGQDRGFFKDLIVPVDGVDVDTFPRRNTSLEALGRLSPAFDRTSGHGTITAGNSSPLTDGAAAVWVATDVGLTRLPSSIPRARLVDFDFGAVDIQNEGLLMAPAYSIPRLLARNGLKYEDIALWEIHEAFSSQVLYQLKALDSAEFVKDKAKVDASLGTVPRERINPNGGSVALGHPFGATGARILSQAIKELSALPKGSRAIVSVCADGGVGTVALLEN</sequence>
<feature type="active site" description="Acyl-thioester intermediate" evidence="4">
    <location>
        <position position="86"/>
    </location>
</feature>
<evidence type="ECO:0000256" key="1">
    <source>
        <dbReference type="ARBA" id="ARBA00010982"/>
    </source>
</evidence>
<accession>A0A0K1QDU0</accession>
<keyword evidence="2 5" id="KW-0808">Transferase</keyword>
<evidence type="ECO:0000256" key="3">
    <source>
        <dbReference type="ARBA" id="ARBA00023315"/>
    </source>
</evidence>